<keyword evidence="3" id="KW-1185">Reference proteome</keyword>
<reference evidence="2 3" key="1">
    <citation type="journal article" date="2015" name="Genome Biol. Evol.">
        <title>Phylogenomic analyses indicate that early fungi evolved digesting cell walls of algal ancestors of land plants.</title>
        <authorList>
            <person name="Chang Y."/>
            <person name="Wang S."/>
            <person name="Sekimoto S."/>
            <person name="Aerts A.L."/>
            <person name="Choi C."/>
            <person name="Clum A."/>
            <person name="LaButti K.M."/>
            <person name="Lindquist E.A."/>
            <person name="Yee Ngan C."/>
            <person name="Ohm R.A."/>
            <person name="Salamov A.A."/>
            <person name="Grigoriev I.V."/>
            <person name="Spatafora J.W."/>
            <person name="Berbee M.L."/>
        </authorList>
    </citation>
    <scope>NUCLEOTIDE SEQUENCE [LARGE SCALE GENOMIC DNA]</scope>
    <source>
        <strain evidence="2 3">JEL478</strain>
    </source>
</reference>
<dbReference type="AlphaFoldDB" id="A0A138ZYA8"/>
<evidence type="ECO:0000313" key="3">
    <source>
        <dbReference type="Proteomes" id="UP000070544"/>
    </source>
</evidence>
<accession>A0A138ZYA8</accession>
<dbReference type="EMBL" id="KQ965861">
    <property type="protein sequence ID" value="KXS09470.1"/>
    <property type="molecule type" value="Genomic_DNA"/>
</dbReference>
<protein>
    <submittedName>
        <fullName evidence="2">Uncharacterized protein</fullName>
    </submittedName>
</protein>
<feature type="region of interest" description="Disordered" evidence="1">
    <location>
        <begin position="1"/>
        <end position="114"/>
    </location>
</feature>
<sequence>MKRLARSARRCFGPGSGGVVVSPARTSTNHPIGHPGEHSRHMRRQDRRGGFAPIPFSLPPPLAFPVPLASRGGLGPPPDPPTCQYSGKAWRQGRRGRNRSAVPRCRPRRANGGG</sequence>
<gene>
    <name evidence="2" type="ORF">M427DRAFT_63981</name>
</gene>
<feature type="compositionally biased region" description="Basic residues" evidence="1">
    <location>
        <begin position="105"/>
        <end position="114"/>
    </location>
</feature>
<organism evidence="2 3">
    <name type="scientific">Gonapodya prolifera (strain JEL478)</name>
    <name type="common">Monoblepharis prolifera</name>
    <dbReference type="NCBI Taxonomy" id="1344416"/>
    <lineage>
        <taxon>Eukaryota</taxon>
        <taxon>Fungi</taxon>
        <taxon>Fungi incertae sedis</taxon>
        <taxon>Chytridiomycota</taxon>
        <taxon>Chytridiomycota incertae sedis</taxon>
        <taxon>Monoblepharidomycetes</taxon>
        <taxon>Monoblepharidales</taxon>
        <taxon>Gonapodyaceae</taxon>
        <taxon>Gonapodya</taxon>
    </lineage>
</organism>
<name>A0A138ZYA8_GONPJ</name>
<dbReference type="Proteomes" id="UP000070544">
    <property type="component" value="Unassembled WGS sequence"/>
</dbReference>
<evidence type="ECO:0000256" key="1">
    <source>
        <dbReference type="SAM" id="MobiDB-lite"/>
    </source>
</evidence>
<proteinExistence type="predicted"/>
<evidence type="ECO:0000313" key="2">
    <source>
        <dbReference type="EMBL" id="KXS09470.1"/>
    </source>
</evidence>